<reference evidence="1" key="1">
    <citation type="journal article" date="2013" name="Genetics">
        <title>The draft genome and transcriptome of Panagrellus redivivus are shaped by the harsh demands of a free-living lifestyle.</title>
        <authorList>
            <person name="Srinivasan J."/>
            <person name="Dillman A.R."/>
            <person name="Macchietto M.G."/>
            <person name="Heikkinen L."/>
            <person name="Lakso M."/>
            <person name="Fracchia K.M."/>
            <person name="Antoshechkin I."/>
            <person name="Mortazavi A."/>
            <person name="Wong G."/>
            <person name="Sternberg P.W."/>
        </authorList>
    </citation>
    <scope>NUCLEOTIDE SEQUENCE [LARGE SCALE GENOMIC DNA]</scope>
    <source>
        <strain evidence="1">MT8872</strain>
    </source>
</reference>
<sequence>MPTVKHIKLVIINRFDAEFIKDLHAFMKNFPLVKTVQVFLDLKAANPLLHRAVRTAAITAFRKAKFKAEILVDYFVCYPDEWLKKYRDQEYDYVHEEGTDVFCWSMKGKKLHEKIHFCKKNGHLSMVMDYGVRRGRCL</sequence>
<accession>A0A7E4W4L5</accession>
<dbReference type="WBParaSite" id="Pan_g6371.t1">
    <property type="protein sequence ID" value="Pan_g6371.t1"/>
    <property type="gene ID" value="Pan_g6371"/>
</dbReference>
<protein>
    <submittedName>
        <fullName evidence="2">DUF3800 domain-containing protein</fullName>
    </submittedName>
</protein>
<proteinExistence type="predicted"/>
<reference evidence="2" key="2">
    <citation type="submission" date="2020-10" db="UniProtKB">
        <authorList>
            <consortium name="WormBaseParasite"/>
        </authorList>
    </citation>
    <scope>IDENTIFICATION</scope>
</reference>
<dbReference type="AlphaFoldDB" id="A0A7E4W4L5"/>
<organism evidence="1 2">
    <name type="scientific">Panagrellus redivivus</name>
    <name type="common">Microworm</name>
    <dbReference type="NCBI Taxonomy" id="6233"/>
    <lineage>
        <taxon>Eukaryota</taxon>
        <taxon>Metazoa</taxon>
        <taxon>Ecdysozoa</taxon>
        <taxon>Nematoda</taxon>
        <taxon>Chromadorea</taxon>
        <taxon>Rhabditida</taxon>
        <taxon>Tylenchina</taxon>
        <taxon>Panagrolaimomorpha</taxon>
        <taxon>Panagrolaimoidea</taxon>
        <taxon>Panagrolaimidae</taxon>
        <taxon>Panagrellus</taxon>
    </lineage>
</organism>
<evidence type="ECO:0000313" key="2">
    <source>
        <dbReference type="WBParaSite" id="Pan_g6371.t1"/>
    </source>
</evidence>
<name>A0A7E4W4L5_PANRE</name>
<evidence type="ECO:0000313" key="1">
    <source>
        <dbReference type="Proteomes" id="UP000492821"/>
    </source>
</evidence>
<dbReference type="Proteomes" id="UP000492821">
    <property type="component" value="Unassembled WGS sequence"/>
</dbReference>
<keyword evidence="1" id="KW-1185">Reference proteome</keyword>